<organism evidence="8 9">
    <name type="scientific">Rozella allomycis (strain CSF55)</name>
    <dbReference type="NCBI Taxonomy" id="988480"/>
    <lineage>
        <taxon>Eukaryota</taxon>
        <taxon>Fungi</taxon>
        <taxon>Fungi incertae sedis</taxon>
        <taxon>Cryptomycota</taxon>
        <taxon>Cryptomycota incertae sedis</taxon>
        <taxon>Rozella</taxon>
    </lineage>
</organism>
<dbReference type="Pfam" id="PF09430">
    <property type="entry name" value="EMC7_beta-sandw"/>
    <property type="match status" value="1"/>
</dbReference>
<dbReference type="HOGENOM" id="CLU_1366940_0_0_1"/>
<evidence type="ECO:0000256" key="1">
    <source>
        <dbReference type="ARBA" id="ARBA00004167"/>
    </source>
</evidence>
<dbReference type="InterPro" id="IPR019008">
    <property type="entry name" value="Beta_sandwich_EMC7"/>
</dbReference>
<keyword evidence="2 6" id="KW-0812">Transmembrane</keyword>
<proteinExistence type="predicted"/>
<evidence type="ECO:0000313" key="9">
    <source>
        <dbReference type="Proteomes" id="UP000030755"/>
    </source>
</evidence>
<evidence type="ECO:0000259" key="7">
    <source>
        <dbReference type="Pfam" id="PF09430"/>
    </source>
</evidence>
<dbReference type="GO" id="GO:0072546">
    <property type="term" value="C:EMC complex"/>
    <property type="evidence" value="ECO:0007669"/>
    <property type="project" value="TreeGrafter"/>
</dbReference>
<keyword evidence="3" id="KW-0732">Signal</keyword>
<evidence type="ECO:0000256" key="3">
    <source>
        <dbReference type="ARBA" id="ARBA00022729"/>
    </source>
</evidence>
<evidence type="ECO:0000256" key="4">
    <source>
        <dbReference type="ARBA" id="ARBA00022989"/>
    </source>
</evidence>
<accession>A0A075APK4</accession>
<dbReference type="AlphaFoldDB" id="A0A075APK4"/>
<evidence type="ECO:0000256" key="5">
    <source>
        <dbReference type="ARBA" id="ARBA00023136"/>
    </source>
</evidence>
<dbReference type="Proteomes" id="UP000030755">
    <property type="component" value="Unassembled WGS sequence"/>
</dbReference>
<keyword evidence="9" id="KW-1185">Reference proteome</keyword>
<feature type="transmembrane region" description="Helical" evidence="6">
    <location>
        <begin position="127"/>
        <end position="151"/>
    </location>
</feature>
<keyword evidence="4 6" id="KW-1133">Transmembrane helix</keyword>
<name>A0A075APK4_ROZAC</name>
<sequence length="200" mass="22644">MIFFANALNIDGRIELSDLLKDTKDLGSDAHVYIKSGTSKKSAYIDHKGKFQIKHVDIQNPSVLGVFSRFYEFSSYYVQSHNNSFVICPLPSLDIDLDTFTCDIIGSENYSIKPLSKKIYQEQQSSFGFLSFLMNPMILMTLFSVGAMYLMPKLMNSLDPEDLAEMRKKQKDTQNLNIDISQSLANIFSSSNSDTKTKTK</sequence>
<dbReference type="EMBL" id="KE561190">
    <property type="protein sequence ID" value="EPZ32059.1"/>
    <property type="molecule type" value="Genomic_DNA"/>
</dbReference>
<feature type="domain" description="ER membrane protein complex subunit 7 beta-sandwich" evidence="7">
    <location>
        <begin position="22"/>
        <end position="140"/>
    </location>
</feature>
<evidence type="ECO:0000256" key="2">
    <source>
        <dbReference type="ARBA" id="ARBA00022692"/>
    </source>
</evidence>
<dbReference type="STRING" id="988480.A0A075APK4"/>
<evidence type="ECO:0000313" key="8">
    <source>
        <dbReference type="EMBL" id="EPZ32059.1"/>
    </source>
</evidence>
<dbReference type="PANTHER" id="PTHR13605">
    <property type="entry name" value="ER MEMBRANE PROTEIN COMPLEX SUBUNIT 7"/>
    <property type="match status" value="1"/>
</dbReference>
<comment type="subcellular location">
    <subcellularLocation>
        <location evidence="1">Membrane</location>
        <topology evidence="1">Single-pass membrane protein</topology>
    </subcellularLocation>
</comment>
<dbReference type="OrthoDB" id="27095at2759"/>
<dbReference type="PANTHER" id="PTHR13605:SF4">
    <property type="entry name" value="ER MEMBRANE PROTEIN COMPLEX SUBUNIT 7"/>
    <property type="match status" value="1"/>
</dbReference>
<dbReference type="InterPro" id="IPR039163">
    <property type="entry name" value="EMC7"/>
</dbReference>
<evidence type="ECO:0000256" key="6">
    <source>
        <dbReference type="SAM" id="Phobius"/>
    </source>
</evidence>
<protein>
    <recommendedName>
        <fullName evidence="7">ER membrane protein complex subunit 7 beta-sandwich domain-containing protein</fullName>
    </recommendedName>
</protein>
<reference evidence="8 9" key="1">
    <citation type="journal article" date="2013" name="Curr. Biol.">
        <title>Shared signatures of parasitism and phylogenomics unite Cryptomycota and microsporidia.</title>
        <authorList>
            <person name="James T.Y."/>
            <person name="Pelin A."/>
            <person name="Bonen L."/>
            <person name="Ahrendt S."/>
            <person name="Sain D."/>
            <person name="Corradi N."/>
            <person name="Stajich J.E."/>
        </authorList>
    </citation>
    <scope>NUCLEOTIDE SEQUENCE [LARGE SCALE GENOMIC DNA]</scope>
    <source>
        <strain evidence="8 9">CSF55</strain>
    </source>
</reference>
<keyword evidence="5 6" id="KW-0472">Membrane</keyword>
<gene>
    <name evidence="8" type="ORF">O9G_003523</name>
</gene>